<gene>
    <name evidence="3" type="ORF">CNMCM6805_004370</name>
</gene>
<accession>A0A8H4GHI7</accession>
<protein>
    <recommendedName>
        <fullName evidence="2">BZIP domain-containing protein</fullName>
    </recommendedName>
</protein>
<dbReference type="OrthoDB" id="1923844at2759"/>
<dbReference type="Proteomes" id="UP000653565">
    <property type="component" value="Unassembled WGS sequence"/>
</dbReference>
<sequence>MAQPNQTPREPNGPLIPLEIDDSNSSSRAQNRKQNREAATRFRRRKKQLQETLEALERKEREIQTLRQERDFYRSERNFLQEWVIQTFPSLNYPEDQSLHGSRSFTSVCGQLQGKDVVDLEVFIERVRSAVEERQDPDFVIIARTDARQAKKFGGPNAGSEAFHEGIKRLKAAVAAGADMVFMESRAPRTSGLTPNLKISECDRLGFRAAIYPCTGFIPAMLAMQRSYGALKATGTDLEACEGQMIKDFFDQVGLGDAWEFEARISDFSEKHTGGKGAQEES</sequence>
<dbReference type="InterPro" id="IPR046347">
    <property type="entry name" value="bZIP_sf"/>
</dbReference>
<dbReference type="InterPro" id="IPR015813">
    <property type="entry name" value="Pyrv/PenolPyrv_kinase-like_dom"/>
</dbReference>
<dbReference type="Pfam" id="PF13714">
    <property type="entry name" value="PEP_mutase"/>
    <property type="match status" value="1"/>
</dbReference>
<dbReference type="SUPFAM" id="SSF51621">
    <property type="entry name" value="Phosphoenolpyruvate/pyruvate domain"/>
    <property type="match status" value="1"/>
</dbReference>
<dbReference type="InterPro" id="IPR040442">
    <property type="entry name" value="Pyrv_kinase-like_dom_sf"/>
</dbReference>
<dbReference type="SUPFAM" id="SSF57959">
    <property type="entry name" value="Leucine zipper domain"/>
    <property type="match status" value="1"/>
</dbReference>
<feature type="region of interest" description="Disordered" evidence="1">
    <location>
        <begin position="1"/>
        <end position="44"/>
    </location>
</feature>
<evidence type="ECO:0000313" key="4">
    <source>
        <dbReference type="Proteomes" id="UP000653565"/>
    </source>
</evidence>
<dbReference type="PANTHER" id="PTHR42905:SF2">
    <property type="entry name" value="PHOSPHOENOLPYRUVATE CARBOXYLASE FAMILY PROTEIN"/>
    <property type="match status" value="1"/>
</dbReference>
<dbReference type="GO" id="GO:0003700">
    <property type="term" value="F:DNA-binding transcription factor activity"/>
    <property type="evidence" value="ECO:0007669"/>
    <property type="project" value="InterPro"/>
</dbReference>
<comment type="caution">
    <text evidence="3">The sequence shown here is derived from an EMBL/GenBank/DDBJ whole genome shotgun (WGS) entry which is preliminary data.</text>
</comment>
<dbReference type="GO" id="GO:0003824">
    <property type="term" value="F:catalytic activity"/>
    <property type="evidence" value="ECO:0007669"/>
    <property type="project" value="InterPro"/>
</dbReference>
<dbReference type="CDD" id="cd14686">
    <property type="entry name" value="bZIP"/>
    <property type="match status" value="1"/>
</dbReference>
<proteinExistence type="predicted"/>
<evidence type="ECO:0000256" key="1">
    <source>
        <dbReference type="SAM" id="MobiDB-lite"/>
    </source>
</evidence>
<keyword evidence="4" id="KW-1185">Reference proteome</keyword>
<feature type="domain" description="BZIP" evidence="2">
    <location>
        <begin position="32"/>
        <end position="45"/>
    </location>
</feature>
<dbReference type="PANTHER" id="PTHR42905">
    <property type="entry name" value="PHOSPHOENOLPYRUVATE CARBOXYLASE"/>
    <property type="match status" value="1"/>
</dbReference>
<dbReference type="InterPro" id="IPR004827">
    <property type="entry name" value="bZIP"/>
</dbReference>
<dbReference type="Gene3D" id="3.20.20.60">
    <property type="entry name" value="Phosphoenolpyruvate-binding domains"/>
    <property type="match status" value="1"/>
</dbReference>
<dbReference type="AlphaFoldDB" id="A0A8H4GHI7"/>
<reference evidence="3" key="2">
    <citation type="submission" date="2020-04" db="EMBL/GenBank/DDBJ databases">
        <authorList>
            <person name="Santos R.A.C."/>
            <person name="Steenwyk J.L."/>
            <person name="Rivero-Menendez O."/>
            <person name="Mead M.E."/>
            <person name="Silva L.P."/>
            <person name="Bastos R.W."/>
            <person name="Alastruey-Izquierdo A."/>
            <person name="Goldman G.H."/>
            <person name="Rokas A."/>
        </authorList>
    </citation>
    <scope>NUCLEOTIDE SEQUENCE</scope>
    <source>
        <strain evidence="3">CNM-CM6805</strain>
    </source>
</reference>
<name>A0A8H4GHI7_9EURO</name>
<evidence type="ECO:0000313" key="3">
    <source>
        <dbReference type="EMBL" id="KAF4226593.1"/>
    </source>
</evidence>
<organism evidence="3 4">
    <name type="scientific">Aspergillus fumigatiaffinis</name>
    <dbReference type="NCBI Taxonomy" id="340414"/>
    <lineage>
        <taxon>Eukaryota</taxon>
        <taxon>Fungi</taxon>
        <taxon>Dikarya</taxon>
        <taxon>Ascomycota</taxon>
        <taxon>Pezizomycotina</taxon>
        <taxon>Eurotiomycetes</taxon>
        <taxon>Eurotiomycetidae</taxon>
        <taxon>Eurotiales</taxon>
        <taxon>Aspergillaceae</taxon>
        <taxon>Aspergillus</taxon>
        <taxon>Aspergillus subgen. Fumigati</taxon>
    </lineage>
</organism>
<evidence type="ECO:0000259" key="2">
    <source>
        <dbReference type="PROSITE" id="PS00036"/>
    </source>
</evidence>
<reference evidence="3" key="1">
    <citation type="journal article" date="2020" name="bioRxiv">
        <title>Genomic and phenotypic heterogeneity of clinical isolates of the human pathogens Aspergillus fumigatus, Aspergillus lentulus and Aspergillus fumigatiaffinis.</title>
        <authorList>
            <person name="dos Santos R.A.C."/>
            <person name="Steenwyk J.L."/>
            <person name="Rivero-Menendez O."/>
            <person name="Mead M.E."/>
            <person name="Silva L.P."/>
            <person name="Bastos R.W."/>
            <person name="Alastruey-Izquierdo A."/>
            <person name="Goldman G.H."/>
            <person name="Rokas A."/>
        </authorList>
    </citation>
    <scope>NUCLEOTIDE SEQUENCE</scope>
    <source>
        <strain evidence="3">CNM-CM6805</strain>
    </source>
</reference>
<dbReference type="EMBL" id="JAAAPX010000231">
    <property type="protein sequence ID" value="KAF4226593.1"/>
    <property type="molecule type" value="Genomic_DNA"/>
</dbReference>
<dbReference type="PROSITE" id="PS00036">
    <property type="entry name" value="BZIP_BASIC"/>
    <property type="match status" value="1"/>
</dbReference>